<dbReference type="GO" id="GO:0046540">
    <property type="term" value="C:U4/U6 x U5 tri-snRNP complex"/>
    <property type="evidence" value="ECO:0007669"/>
    <property type="project" value="TreeGrafter"/>
</dbReference>
<evidence type="ECO:0000259" key="5">
    <source>
        <dbReference type="SMART" id="SM00500"/>
    </source>
</evidence>
<feature type="compositionally biased region" description="Acidic residues" evidence="4">
    <location>
        <begin position="418"/>
        <end position="433"/>
    </location>
</feature>
<proteinExistence type="predicted"/>
<feature type="domain" description="Pre-mRNA processing factor 4 (PRP4)-like" evidence="5">
    <location>
        <begin position="33"/>
        <end position="84"/>
    </location>
</feature>
<dbReference type="InterPro" id="IPR036322">
    <property type="entry name" value="WD40_repeat_dom_sf"/>
</dbReference>
<evidence type="ECO:0000256" key="4">
    <source>
        <dbReference type="SAM" id="MobiDB-lite"/>
    </source>
</evidence>
<gene>
    <name evidence="6" type="ORF">K402DRAFT_449971</name>
</gene>
<keyword evidence="7" id="KW-1185">Reference proteome</keyword>
<dbReference type="Gene3D" id="4.10.280.110">
    <property type="entry name" value="Pre-mRNA processing factor 4 domain"/>
    <property type="match status" value="1"/>
</dbReference>
<dbReference type="PROSITE" id="PS50082">
    <property type="entry name" value="WD_REPEATS_2"/>
    <property type="match status" value="4"/>
</dbReference>
<feature type="repeat" description="WD" evidence="3">
    <location>
        <begin position="260"/>
        <end position="301"/>
    </location>
</feature>
<dbReference type="SUPFAM" id="SSF158230">
    <property type="entry name" value="PRP4-like"/>
    <property type="match status" value="1"/>
</dbReference>
<dbReference type="Gene3D" id="2.130.10.10">
    <property type="entry name" value="YVTN repeat-like/Quinoprotein amine dehydrogenase"/>
    <property type="match status" value="3"/>
</dbReference>
<dbReference type="InterPro" id="IPR014906">
    <property type="entry name" value="PRP4-like"/>
</dbReference>
<dbReference type="InterPro" id="IPR020472">
    <property type="entry name" value="WD40_PAC1"/>
</dbReference>
<keyword evidence="1 3" id="KW-0853">WD repeat</keyword>
<dbReference type="InterPro" id="IPR036285">
    <property type="entry name" value="PRP4-like_sf"/>
</dbReference>
<feature type="repeat" description="WD" evidence="3">
    <location>
        <begin position="344"/>
        <end position="385"/>
    </location>
</feature>
<dbReference type="SUPFAM" id="SSF50978">
    <property type="entry name" value="WD40 repeat-like"/>
    <property type="match status" value="1"/>
</dbReference>
<feature type="region of interest" description="Disordered" evidence="4">
    <location>
        <begin position="414"/>
        <end position="437"/>
    </location>
</feature>
<dbReference type="PANTHER" id="PTHR19846:SF0">
    <property type="entry name" value="PRE-MRNA PROCESSING FACTOR 4"/>
    <property type="match status" value="1"/>
</dbReference>
<dbReference type="InterPro" id="IPR001680">
    <property type="entry name" value="WD40_rpt"/>
</dbReference>
<feature type="compositionally biased region" description="Acidic residues" evidence="4">
    <location>
        <begin position="75"/>
        <end position="84"/>
    </location>
</feature>
<dbReference type="CDD" id="cd00200">
    <property type="entry name" value="WD40"/>
    <property type="match status" value="1"/>
</dbReference>
<keyword evidence="2" id="KW-0677">Repeat</keyword>
<dbReference type="OrthoDB" id="540662at2759"/>
<accession>A0A6G1HF19</accession>
<evidence type="ECO:0000256" key="3">
    <source>
        <dbReference type="PROSITE-ProRule" id="PRU00221"/>
    </source>
</evidence>
<dbReference type="PROSITE" id="PS50294">
    <property type="entry name" value="WD_REPEATS_REGION"/>
    <property type="match status" value="4"/>
</dbReference>
<dbReference type="GO" id="GO:0017070">
    <property type="term" value="F:U6 snRNA binding"/>
    <property type="evidence" value="ECO:0007669"/>
    <property type="project" value="TreeGrafter"/>
</dbReference>
<dbReference type="Pfam" id="PF00400">
    <property type="entry name" value="WD40"/>
    <property type="match status" value="4"/>
</dbReference>
<evidence type="ECO:0000256" key="2">
    <source>
        <dbReference type="ARBA" id="ARBA00022737"/>
    </source>
</evidence>
<dbReference type="AlphaFoldDB" id="A0A6G1HF19"/>
<sequence>MPTATAGMPAEKASAILNEFSRRRFADSIAVPTGDEKVRRELRRLGEPITLFAEGPGDRRDRLREIYTQRAEAGGEGEDEDLEMAEGATSGEDEPEEEFYTEGSQELLKARQAITRYSLPRAAQRIQRQEYESTIPLSAHVAHRSAIKDKLSGFELYGSQVAGDRPISITRFSPSGELLAAGNWGGGIRLISIPTLEAKYDLKSHAGRVGGVSWFPGATLPESGVTTSNVNFASGGSEGNVHLWNLEEDSLKESKPMAIFSGHTERVCRVEFHSSGKYLASAGADTTWRLWDVTTGTELVAQEGHSRPVYAVAFNIDGSLISSGGEDSIGRIWDIRSGRMVMLLDSHSAPINAVDWGTDGYRVLTGSSDCSVKCWDLRAVRESTSIGAHTGGAVTDLRWYKGADADVIGVSRDVKMEDADESNDAENDDEETYSDDRPLRKSSTFFVSSGTDRKVKIFSADDWVSCTTLEGHAGNVLSVDASRDGRWIASGGYDRSVKLWSRDDGAAI</sequence>
<dbReference type="SMART" id="SM00500">
    <property type="entry name" value="SFM"/>
    <property type="match status" value="1"/>
</dbReference>
<dbReference type="PROSITE" id="PS00678">
    <property type="entry name" value="WD_REPEATS_1"/>
    <property type="match status" value="1"/>
</dbReference>
<dbReference type="GO" id="GO:0030621">
    <property type="term" value="F:U4 snRNA binding"/>
    <property type="evidence" value="ECO:0007669"/>
    <property type="project" value="TreeGrafter"/>
</dbReference>
<reference evidence="6" key="1">
    <citation type="journal article" date="2020" name="Stud. Mycol.">
        <title>101 Dothideomycetes genomes: a test case for predicting lifestyles and emergence of pathogens.</title>
        <authorList>
            <person name="Haridas S."/>
            <person name="Albert R."/>
            <person name="Binder M."/>
            <person name="Bloem J."/>
            <person name="Labutti K."/>
            <person name="Salamov A."/>
            <person name="Andreopoulos B."/>
            <person name="Baker S."/>
            <person name="Barry K."/>
            <person name="Bills G."/>
            <person name="Bluhm B."/>
            <person name="Cannon C."/>
            <person name="Castanera R."/>
            <person name="Culley D."/>
            <person name="Daum C."/>
            <person name="Ezra D."/>
            <person name="Gonzalez J."/>
            <person name="Henrissat B."/>
            <person name="Kuo A."/>
            <person name="Liang C."/>
            <person name="Lipzen A."/>
            <person name="Lutzoni F."/>
            <person name="Magnuson J."/>
            <person name="Mondo S."/>
            <person name="Nolan M."/>
            <person name="Ohm R."/>
            <person name="Pangilinan J."/>
            <person name="Park H.-J."/>
            <person name="Ramirez L."/>
            <person name="Alfaro M."/>
            <person name="Sun H."/>
            <person name="Tritt A."/>
            <person name="Yoshinaga Y."/>
            <person name="Zwiers L.-H."/>
            <person name="Turgeon B."/>
            <person name="Goodwin S."/>
            <person name="Spatafora J."/>
            <person name="Crous P."/>
            <person name="Grigoriev I."/>
        </authorList>
    </citation>
    <scope>NUCLEOTIDE SEQUENCE</scope>
    <source>
        <strain evidence="6">CBS 113979</strain>
    </source>
</reference>
<dbReference type="EMBL" id="ML977138">
    <property type="protein sequence ID" value="KAF1991773.1"/>
    <property type="molecule type" value="Genomic_DNA"/>
</dbReference>
<evidence type="ECO:0000256" key="1">
    <source>
        <dbReference type="ARBA" id="ARBA00022574"/>
    </source>
</evidence>
<feature type="repeat" description="WD" evidence="3">
    <location>
        <begin position="469"/>
        <end position="508"/>
    </location>
</feature>
<dbReference type="InterPro" id="IPR015943">
    <property type="entry name" value="WD40/YVTN_repeat-like_dom_sf"/>
</dbReference>
<dbReference type="InterPro" id="IPR019775">
    <property type="entry name" value="WD40_repeat_CS"/>
</dbReference>
<dbReference type="SMART" id="SM00320">
    <property type="entry name" value="WD40"/>
    <property type="match status" value="7"/>
</dbReference>
<evidence type="ECO:0000313" key="6">
    <source>
        <dbReference type="EMBL" id="KAF1991773.1"/>
    </source>
</evidence>
<dbReference type="PANTHER" id="PTHR19846">
    <property type="entry name" value="WD40 REPEAT PROTEIN"/>
    <property type="match status" value="1"/>
</dbReference>
<name>A0A6G1HF19_9PEZI</name>
<protein>
    <submittedName>
        <fullName evidence="6">WD40 repeat-like protein</fullName>
    </submittedName>
</protein>
<evidence type="ECO:0000313" key="7">
    <source>
        <dbReference type="Proteomes" id="UP000800041"/>
    </source>
</evidence>
<dbReference type="Pfam" id="PF08799">
    <property type="entry name" value="PRP4"/>
    <property type="match status" value="1"/>
</dbReference>
<dbReference type="PRINTS" id="PR00320">
    <property type="entry name" value="GPROTEINBRPT"/>
</dbReference>
<dbReference type="GO" id="GO:0000398">
    <property type="term" value="P:mRNA splicing, via spliceosome"/>
    <property type="evidence" value="ECO:0007669"/>
    <property type="project" value="TreeGrafter"/>
</dbReference>
<organism evidence="6 7">
    <name type="scientific">Aulographum hederae CBS 113979</name>
    <dbReference type="NCBI Taxonomy" id="1176131"/>
    <lineage>
        <taxon>Eukaryota</taxon>
        <taxon>Fungi</taxon>
        <taxon>Dikarya</taxon>
        <taxon>Ascomycota</taxon>
        <taxon>Pezizomycotina</taxon>
        <taxon>Dothideomycetes</taxon>
        <taxon>Pleosporomycetidae</taxon>
        <taxon>Aulographales</taxon>
        <taxon>Aulographaceae</taxon>
    </lineage>
</organism>
<feature type="region of interest" description="Disordered" evidence="4">
    <location>
        <begin position="70"/>
        <end position="97"/>
    </location>
</feature>
<feature type="repeat" description="WD" evidence="3">
    <location>
        <begin position="302"/>
        <end position="343"/>
    </location>
</feature>
<dbReference type="Proteomes" id="UP000800041">
    <property type="component" value="Unassembled WGS sequence"/>
</dbReference>